<dbReference type="Gene3D" id="3.30.70.1990">
    <property type="match status" value="1"/>
</dbReference>
<keyword evidence="1" id="KW-0732">Signal</keyword>
<reference evidence="2" key="1">
    <citation type="journal article" date="2020" name="Phytopathology">
        <title>Genome sequence of the chestnut blight fungus Cryphonectria parasitica EP155: A fundamental resource for an archetypical invasive plant pathogen.</title>
        <authorList>
            <person name="Crouch J.A."/>
            <person name="Dawe A."/>
            <person name="Aerts A."/>
            <person name="Barry K."/>
            <person name="Churchill A.C.L."/>
            <person name="Grimwood J."/>
            <person name="Hillman B."/>
            <person name="Milgroom M.G."/>
            <person name="Pangilinan J."/>
            <person name="Smith M."/>
            <person name="Salamov A."/>
            <person name="Schmutz J."/>
            <person name="Yadav J."/>
            <person name="Grigoriev I.V."/>
            <person name="Nuss D."/>
        </authorList>
    </citation>
    <scope>NUCLEOTIDE SEQUENCE</scope>
    <source>
        <strain evidence="2">EP155</strain>
    </source>
</reference>
<name>A0A9P5CR90_CRYP1</name>
<sequence>MYLTHLASLVLPTLWQQLASAGVTARVNDEIVRDVCILGGGASGTYAAIRLKELGYSVALIERNAHLGGHVNTYYDPATGNPLDYGVIAYHNISTVTDFLSSLGVALAPATLGYGDRSIYINNLQNNGTIVQDLPSSVPWANATAVGLAFEKYLGLVQQYPFLAQGYELPAEIPEDLLLPYGEFLQKYDLGAMIFDVSQYVPGFRNLLTVPTLYVMKAFSADIAETFLGLAPPFLSAVEGNQHIYDQARLRLGDDVFLDSTLHGILRHGGGVRAFLGQSHTATAESSTLRSIRAKKLLITIPPKPHELLRLGLALTPEEVRLFSQFEDVQYWAAVLNVTGLPAGDAFLNIDLGAPYAIVPEPLDYGFVGAPDIDDLYVTYYSSTQSKSTEEVQEIILQDLSRFAKKNGFKITGSPSFAAFDSHSPYQLTVSASHIKDGFYNKLNALQGRDNTWWTGAAWQAQDSSLIWNWTEYTLLPKIVASLKMAALDDDMGAVQQPLQEL</sequence>
<dbReference type="Gene3D" id="1.10.405.20">
    <property type="match status" value="1"/>
</dbReference>
<dbReference type="InterPro" id="IPR036188">
    <property type="entry name" value="FAD/NAD-bd_sf"/>
</dbReference>
<protein>
    <submittedName>
        <fullName evidence="2">FAD/NAD(P)-binding domain-containing protein</fullName>
    </submittedName>
</protein>
<feature type="signal peptide" evidence="1">
    <location>
        <begin position="1"/>
        <end position="21"/>
    </location>
</feature>
<dbReference type="Gene3D" id="3.50.50.60">
    <property type="entry name" value="FAD/NAD(P)-binding domain"/>
    <property type="match status" value="1"/>
</dbReference>
<dbReference type="Proteomes" id="UP000803844">
    <property type="component" value="Unassembled WGS sequence"/>
</dbReference>
<organism evidence="2 3">
    <name type="scientific">Cryphonectria parasitica (strain ATCC 38755 / EP155)</name>
    <dbReference type="NCBI Taxonomy" id="660469"/>
    <lineage>
        <taxon>Eukaryota</taxon>
        <taxon>Fungi</taxon>
        <taxon>Dikarya</taxon>
        <taxon>Ascomycota</taxon>
        <taxon>Pezizomycotina</taxon>
        <taxon>Sordariomycetes</taxon>
        <taxon>Sordariomycetidae</taxon>
        <taxon>Diaporthales</taxon>
        <taxon>Cryphonectriaceae</taxon>
        <taxon>Cryphonectria-Endothia species complex</taxon>
        <taxon>Cryphonectria</taxon>
    </lineage>
</organism>
<dbReference type="Pfam" id="PF13450">
    <property type="entry name" value="NAD_binding_8"/>
    <property type="match status" value="1"/>
</dbReference>
<feature type="chain" id="PRO_5040376910" evidence="1">
    <location>
        <begin position="22"/>
        <end position="502"/>
    </location>
</feature>
<comment type="caution">
    <text evidence="2">The sequence shown here is derived from an EMBL/GenBank/DDBJ whole genome shotgun (WGS) entry which is preliminary data.</text>
</comment>
<accession>A0A9P5CR90</accession>
<proteinExistence type="predicted"/>
<dbReference type="GeneID" id="63835912"/>
<dbReference type="OrthoDB" id="68575at2759"/>
<evidence type="ECO:0000313" key="3">
    <source>
        <dbReference type="Proteomes" id="UP000803844"/>
    </source>
</evidence>
<dbReference type="AlphaFoldDB" id="A0A9P5CR90"/>
<dbReference type="EMBL" id="MU032346">
    <property type="protein sequence ID" value="KAF3767282.1"/>
    <property type="molecule type" value="Genomic_DNA"/>
</dbReference>
<dbReference type="SUPFAM" id="SSF51905">
    <property type="entry name" value="FAD/NAD(P)-binding domain"/>
    <property type="match status" value="1"/>
</dbReference>
<keyword evidence="3" id="KW-1185">Reference proteome</keyword>
<gene>
    <name evidence="2" type="ORF">M406DRAFT_288265</name>
</gene>
<dbReference type="RefSeq" id="XP_040778243.1">
    <property type="nucleotide sequence ID" value="XM_040918783.1"/>
</dbReference>
<evidence type="ECO:0000313" key="2">
    <source>
        <dbReference type="EMBL" id="KAF3767282.1"/>
    </source>
</evidence>
<evidence type="ECO:0000256" key="1">
    <source>
        <dbReference type="SAM" id="SignalP"/>
    </source>
</evidence>